<evidence type="ECO:0000313" key="2">
    <source>
        <dbReference type="Proteomes" id="UP001341840"/>
    </source>
</evidence>
<dbReference type="EMBL" id="JASCZI010155169">
    <property type="protein sequence ID" value="MED6178298.1"/>
    <property type="molecule type" value="Genomic_DNA"/>
</dbReference>
<protein>
    <submittedName>
        <fullName evidence="1">Uncharacterized protein</fullName>
    </submittedName>
</protein>
<name>A0ABU6W1Z9_9FABA</name>
<feature type="non-terminal residue" evidence="1">
    <location>
        <position position="1"/>
    </location>
</feature>
<reference evidence="1 2" key="1">
    <citation type="journal article" date="2023" name="Plants (Basel)">
        <title>Bridging the Gap: Combining Genomics and Transcriptomics Approaches to Understand Stylosanthes scabra, an Orphan Legume from the Brazilian Caatinga.</title>
        <authorList>
            <person name="Ferreira-Neto J.R.C."/>
            <person name="da Silva M.D."/>
            <person name="Binneck E."/>
            <person name="de Melo N.F."/>
            <person name="da Silva R.H."/>
            <person name="de Melo A.L.T.M."/>
            <person name="Pandolfi V."/>
            <person name="Bustamante F.O."/>
            <person name="Brasileiro-Vidal A.C."/>
            <person name="Benko-Iseppon A.M."/>
        </authorList>
    </citation>
    <scope>NUCLEOTIDE SEQUENCE [LARGE SCALE GENOMIC DNA]</scope>
    <source>
        <tissue evidence="1">Leaves</tissue>
    </source>
</reference>
<gene>
    <name evidence="1" type="ORF">PIB30_106238</name>
</gene>
<keyword evidence="2" id="KW-1185">Reference proteome</keyword>
<sequence>GNKDKQILEFDPEIEQTLCKRRKQAKLQKQPHEISPEEVFEEVWDNMAEEGDQ</sequence>
<organism evidence="1 2">
    <name type="scientific">Stylosanthes scabra</name>
    <dbReference type="NCBI Taxonomy" id="79078"/>
    <lineage>
        <taxon>Eukaryota</taxon>
        <taxon>Viridiplantae</taxon>
        <taxon>Streptophyta</taxon>
        <taxon>Embryophyta</taxon>
        <taxon>Tracheophyta</taxon>
        <taxon>Spermatophyta</taxon>
        <taxon>Magnoliopsida</taxon>
        <taxon>eudicotyledons</taxon>
        <taxon>Gunneridae</taxon>
        <taxon>Pentapetalae</taxon>
        <taxon>rosids</taxon>
        <taxon>fabids</taxon>
        <taxon>Fabales</taxon>
        <taxon>Fabaceae</taxon>
        <taxon>Papilionoideae</taxon>
        <taxon>50 kb inversion clade</taxon>
        <taxon>dalbergioids sensu lato</taxon>
        <taxon>Dalbergieae</taxon>
        <taxon>Pterocarpus clade</taxon>
        <taxon>Stylosanthes</taxon>
    </lineage>
</organism>
<evidence type="ECO:0000313" key="1">
    <source>
        <dbReference type="EMBL" id="MED6178298.1"/>
    </source>
</evidence>
<dbReference type="Proteomes" id="UP001341840">
    <property type="component" value="Unassembled WGS sequence"/>
</dbReference>
<proteinExistence type="predicted"/>
<comment type="caution">
    <text evidence="1">The sequence shown here is derived from an EMBL/GenBank/DDBJ whole genome shotgun (WGS) entry which is preliminary data.</text>
</comment>
<accession>A0ABU6W1Z9</accession>